<name>A0AAW6QZ22_9GAMM</name>
<dbReference type="Proteomes" id="UP001152518">
    <property type="component" value="Unassembled WGS sequence"/>
</dbReference>
<sequence>MQHLDSFQEKTIGAINLLHQHGYVEAMLTLTFAAIDQMAWLTFAGDESNGAHFKDWVKRYIDPDTNLDCTADDLWAARCGLVHTATAESRHNIKATASAKKIFYTTGSAKCSVSKSSDVIFIDADKLVKRFICSWLQYRLDIASDPKLKDLAINKANKILSYVQSF</sequence>
<gene>
    <name evidence="1" type="ORF">E2650_13520</name>
</gene>
<reference evidence="1" key="1">
    <citation type="journal article" date="2019" name="Int J Environ Res Public Health">
        <title>Characterization of Chromosome-Mediated BlaOXA-894 in Shewanella xiamenensis Isolated from Pig Wastewater.</title>
        <authorList>
            <person name="Zou H."/>
            <person name="Zhou Z."/>
            <person name="Xia H."/>
            <person name="Zhao Q."/>
            <person name="Li X."/>
        </authorList>
    </citation>
    <scope>NUCLEOTIDE SEQUENCE</scope>
    <source>
        <strain evidence="1">2015oxa</strain>
    </source>
</reference>
<dbReference type="AlphaFoldDB" id="A0AAW6QZ22"/>
<reference evidence="1" key="2">
    <citation type="submission" date="2019-04" db="EMBL/GenBank/DDBJ databases">
        <authorList>
            <person name="Zou H."/>
        </authorList>
    </citation>
    <scope>NUCLEOTIDE SEQUENCE</scope>
    <source>
        <strain evidence="1">2015oxa</strain>
    </source>
</reference>
<dbReference type="RefSeq" id="WP_144376642.1">
    <property type="nucleotide sequence ID" value="NZ_JAOTLP010000026.1"/>
</dbReference>
<comment type="caution">
    <text evidence="1">The sequence shown here is derived from an EMBL/GenBank/DDBJ whole genome shotgun (WGS) entry which is preliminary data.</text>
</comment>
<dbReference type="EMBL" id="SUNE01000009">
    <property type="protein sequence ID" value="MDG5900888.1"/>
    <property type="molecule type" value="Genomic_DNA"/>
</dbReference>
<protein>
    <submittedName>
        <fullName evidence="1">Uncharacterized protein</fullName>
    </submittedName>
</protein>
<evidence type="ECO:0000313" key="1">
    <source>
        <dbReference type="EMBL" id="MDG5900888.1"/>
    </source>
</evidence>
<organism evidence="1">
    <name type="scientific">Shewanella xiamenensis</name>
    <dbReference type="NCBI Taxonomy" id="332186"/>
    <lineage>
        <taxon>Bacteria</taxon>
        <taxon>Pseudomonadati</taxon>
        <taxon>Pseudomonadota</taxon>
        <taxon>Gammaproteobacteria</taxon>
        <taxon>Alteromonadales</taxon>
        <taxon>Shewanellaceae</taxon>
        <taxon>Shewanella</taxon>
    </lineage>
</organism>
<proteinExistence type="predicted"/>
<accession>A0AAW6QZ22</accession>